<evidence type="ECO:0000313" key="3">
    <source>
        <dbReference type="Proteomes" id="UP000023152"/>
    </source>
</evidence>
<sequence length="191" mass="21761">MLNKSRPQIKIQQLRNELKQVRESKEKDTSNTTIPLDDTSFKQLIPPPFDPPPLPPTTAPPTVPPTHQDKEEGKYEANHTSAADNTKDNEKDKDNDNGNRSKIVSELESELQDTLSKLQILWEFESETSYLEEFTFAGEPTACQHISWFRLHNINYFGHIGGFDRLLARIEHASCPISLNELVNILRPVAQ</sequence>
<feature type="compositionally biased region" description="Pro residues" evidence="1">
    <location>
        <begin position="45"/>
        <end position="64"/>
    </location>
</feature>
<protein>
    <submittedName>
        <fullName evidence="2">Uncharacterized protein</fullName>
    </submittedName>
</protein>
<feature type="region of interest" description="Disordered" evidence="1">
    <location>
        <begin position="18"/>
        <end position="100"/>
    </location>
</feature>
<organism evidence="2 3">
    <name type="scientific">Reticulomyxa filosa</name>
    <dbReference type="NCBI Taxonomy" id="46433"/>
    <lineage>
        <taxon>Eukaryota</taxon>
        <taxon>Sar</taxon>
        <taxon>Rhizaria</taxon>
        <taxon>Retaria</taxon>
        <taxon>Foraminifera</taxon>
        <taxon>Monothalamids</taxon>
        <taxon>Reticulomyxidae</taxon>
        <taxon>Reticulomyxa</taxon>
    </lineage>
</organism>
<evidence type="ECO:0000313" key="2">
    <source>
        <dbReference type="EMBL" id="ETO32539.1"/>
    </source>
</evidence>
<dbReference type="EMBL" id="ASPP01004119">
    <property type="protein sequence ID" value="ETO32539.1"/>
    <property type="molecule type" value="Genomic_DNA"/>
</dbReference>
<comment type="caution">
    <text evidence="2">The sequence shown here is derived from an EMBL/GenBank/DDBJ whole genome shotgun (WGS) entry which is preliminary data.</text>
</comment>
<accession>X6P381</accession>
<gene>
    <name evidence="2" type="ORF">RFI_04578</name>
</gene>
<feature type="non-terminal residue" evidence="2">
    <location>
        <position position="191"/>
    </location>
</feature>
<feature type="compositionally biased region" description="Basic and acidic residues" evidence="1">
    <location>
        <begin position="18"/>
        <end position="29"/>
    </location>
</feature>
<name>X6P381_RETFI</name>
<dbReference type="Proteomes" id="UP000023152">
    <property type="component" value="Unassembled WGS sequence"/>
</dbReference>
<keyword evidence="3" id="KW-1185">Reference proteome</keyword>
<feature type="compositionally biased region" description="Basic and acidic residues" evidence="1">
    <location>
        <begin position="67"/>
        <end position="77"/>
    </location>
</feature>
<dbReference type="AlphaFoldDB" id="X6P381"/>
<feature type="compositionally biased region" description="Basic and acidic residues" evidence="1">
    <location>
        <begin position="85"/>
        <end position="100"/>
    </location>
</feature>
<proteinExistence type="predicted"/>
<evidence type="ECO:0000256" key="1">
    <source>
        <dbReference type="SAM" id="MobiDB-lite"/>
    </source>
</evidence>
<reference evidence="2 3" key="1">
    <citation type="journal article" date="2013" name="Curr. Biol.">
        <title>The Genome of the Foraminiferan Reticulomyxa filosa.</title>
        <authorList>
            <person name="Glockner G."/>
            <person name="Hulsmann N."/>
            <person name="Schleicher M."/>
            <person name="Noegel A.A."/>
            <person name="Eichinger L."/>
            <person name="Gallinger C."/>
            <person name="Pawlowski J."/>
            <person name="Sierra R."/>
            <person name="Euteneuer U."/>
            <person name="Pillet L."/>
            <person name="Moustafa A."/>
            <person name="Platzer M."/>
            <person name="Groth M."/>
            <person name="Szafranski K."/>
            <person name="Schliwa M."/>
        </authorList>
    </citation>
    <scope>NUCLEOTIDE SEQUENCE [LARGE SCALE GENOMIC DNA]</scope>
</reference>